<dbReference type="RefSeq" id="WP_034556743.1">
    <property type="nucleotide sequence ID" value="NZ_FZML01000006.1"/>
</dbReference>
<evidence type="ECO:0000256" key="5">
    <source>
        <dbReference type="ARBA" id="ARBA00022801"/>
    </source>
</evidence>
<feature type="binding site" evidence="12">
    <location>
        <position position="396"/>
    </location>
    <ligand>
        <name>Zn(2+)</name>
        <dbReference type="ChEBI" id="CHEBI:29105"/>
        <label>1</label>
    </ligand>
</feature>
<dbReference type="InterPro" id="IPR027417">
    <property type="entry name" value="P-loop_NTPase"/>
</dbReference>
<dbReference type="EMBL" id="UGJE01000002">
    <property type="protein sequence ID" value="STQ85852.1"/>
    <property type="molecule type" value="Genomic_DNA"/>
</dbReference>
<dbReference type="PANTHER" id="PTHR30580:SF0">
    <property type="entry name" value="PRIMOSOMAL PROTEIN N"/>
    <property type="match status" value="1"/>
</dbReference>
<feature type="binding site" evidence="12">
    <location>
        <position position="362"/>
    </location>
    <ligand>
        <name>Zn(2+)</name>
        <dbReference type="ChEBI" id="CHEBI:29105"/>
        <label>2</label>
    </ligand>
</feature>
<keyword evidence="3 12" id="KW-0479">Metal-binding</keyword>
<dbReference type="HAMAP" id="MF_00983">
    <property type="entry name" value="PriA"/>
    <property type="match status" value="1"/>
</dbReference>
<evidence type="ECO:0000256" key="12">
    <source>
        <dbReference type="HAMAP-Rule" id="MF_00983"/>
    </source>
</evidence>
<dbReference type="GO" id="GO:0005524">
    <property type="term" value="F:ATP binding"/>
    <property type="evidence" value="ECO:0007669"/>
    <property type="project" value="UniProtKB-UniRule"/>
</dbReference>
<feature type="binding site" evidence="12">
    <location>
        <position position="353"/>
    </location>
    <ligand>
        <name>Zn(2+)</name>
        <dbReference type="ChEBI" id="CHEBI:29105"/>
        <label>1</label>
    </ligand>
</feature>
<dbReference type="EC" id="5.6.2.4" evidence="12"/>
<feature type="binding site" evidence="12">
    <location>
        <position position="380"/>
    </location>
    <ligand>
        <name>Zn(2+)</name>
        <dbReference type="ChEBI" id="CHEBI:29105"/>
        <label>2</label>
    </ligand>
</feature>
<dbReference type="InterPro" id="IPR014001">
    <property type="entry name" value="Helicase_ATP-bd"/>
</dbReference>
<comment type="catalytic activity">
    <reaction evidence="11 12">
        <text>ATP + H2O = ADP + phosphate + H(+)</text>
        <dbReference type="Rhea" id="RHEA:13065"/>
        <dbReference type="ChEBI" id="CHEBI:15377"/>
        <dbReference type="ChEBI" id="CHEBI:15378"/>
        <dbReference type="ChEBI" id="CHEBI:30616"/>
        <dbReference type="ChEBI" id="CHEBI:43474"/>
        <dbReference type="ChEBI" id="CHEBI:456216"/>
        <dbReference type="EC" id="5.6.2.4"/>
    </reaction>
</comment>
<dbReference type="Pfam" id="PF00271">
    <property type="entry name" value="Helicase_C"/>
    <property type="match status" value="1"/>
</dbReference>
<dbReference type="GO" id="GO:0008270">
    <property type="term" value="F:zinc ion binding"/>
    <property type="evidence" value="ECO:0007669"/>
    <property type="project" value="UniProtKB-UniRule"/>
</dbReference>
<evidence type="ECO:0000313" key="15">
    <source>
        <dbReference type="EMBL" id="TLE00348.1"/>
    </source>
</evidence>
<feature type="binding site" evidence="12">
    <location>
        <position position="365"/>
    </location>
    <ligand>
        <name>Zn(2+)</name>
        <dbReference type="ChEBI" id="CHEBI:29105"/>
        <label>2</label>
    </ligand>
</feature>
<dbReference type="SMART" id="SM00487">
    <property type="entry name" value="DEXDc"/>
    <property type="match status" value="1"/>
</dbReference>
<dbReference type="GO" id="GO:1990077">
    <property type="term" value="C:primosome complex"/>
    <property type="evidence" value="ECO:0007669"/>
    <property type="project" value="UniProtKB-UniRule"/>
</dbReference>
<keyword evidence="17" id="KW-1185">Reference proteome</keyword>
<evidence type="ECO:0000256" key="1">
    <source>
        <dbReference type="ARBA" id="ARBA00022515"/>
    </source>
</evidence>
<evidence type="ECO:0000256" key="9">
    <source>
        <dbReference type="ARBA" id="ARBA00023125"/>
    </source>
</evidence>
<dbReference type="EMBL" id="JRPD02000008">
    <property type="protein sequence ID" value="TLE00348.1"/>
    <property type="molecule type" value="Genomic_DNA"/>
</dbReference>
<evidence type="ECO:0000259" key="13">
    <source>
        <dbReference type="PROSITE" id="PS51192"/>
    </source>
</evidence>
<feature type="binding site" evidence="12">
    <location>
        <position position="393"/>
    </location>
    <ligand>
        <name>Zn(2+)</name>
        <dbReference type="ChEBI" id="CHEBI:29105"/>
        <label>1</label>
    </ligand>
</feature>
<comment type="subunit">
    <text evidence="12">Component of the replication restart primosome.</text>
</comment>
<dbReference type="Proteomes" id="UP000029922">
    <property type="component" value="Unassembled WGS sequence"/>
</dbReference>
<evidence type="ECO:0000256" key="6">
    <source>
        <dbReference type="ARBA" id="ARBA00022806"/>
    </source>
</evidence>
<dbReference type="InterPro" id="IPR041236">
    <property type="entry name" value="PriA_C"/>
</dbReference>
<feature type="binding site" evidence="12">
    <location>
        <position position="356"/>
    </location>
    <ligand>
        <name>Zn(2+)</name>
        <dbReference type="ChEBI" id="CHEBI:29105"/>
        <label>1</label>
    </ligand>
</feature>
<dbReference type="GO" id="GO:0006270">
    <property type="term" value="P:DNA replication initiation"/>
    <property type="evidence" value="ECO:0007669"/>
    <property type="project" value="TreeGrafter"/>
</dbReference>
<dbReference type="InterPro" id="IPR011545">
    <property type="entry name" value="DEAD/DEAH_box_helicase_dom"/>
</dbReference>
<dbReference type="NCBIfam" id="TIGR00595">
    <property type="entry name" value="priA"/>
    <property type="match status" value="1"/>
</dbReference>
<evidence type="ECO:0000256" key="2">
    <source>
        <dbReference type="ARBA" id="ARBA00022705"/>
    </source>
</evidence>
<keyword evidence="7 12" id="KW-0862">Zinc</keyword>
<dbReference type="Pfam" id="PF18074">
    <property type="entry name" value="PriA_C"/>
    <property type="match status" value="1"/>
</dbReference>
<dbReference type="Pfam" id="PF18319">
    <property type="entry name" value="Zn_ribbon_PriA"/>
    <property type="match status" value="1"/>
</dbReference>
<evidence type="ECO:0000313" key="16">
    <source>
        <dbReference type="Proteomes" id="UP000029922"/>
    </source>
</evidence>
<dbReference type="GO" id="GO:0043138">
    <property type="term" value="F:3'-5' DNA helicase activity"/>
    <property type="evidence" value="ECO:0007669"/>
    <property type="project" value="UniProtKB-EC"/>
</dbReference>
<comment type="similarity">
    <text evidence="12">Belongs to the helicase family. PriA subfamily.</text>
</comment>
<evidence type="ECO:0000256" key="4">
    <source>
        <dbReference type="ARBA" id="ARBA00022741"/>
    </source>
</evidence>
<proteinExistence type="inferred from homology"/>
<evidence type="ECO:0000256" key="10">
    <source>
        <dbReference type="ARBA" id="ARBA00023235"/>
    </source>
</evidence>
<accession>A0A099U074</accession>
<keyword evidence="2 12" id="KW-0235">DNA replication</keyword>
<comment type="function">
    <text evidence="12">Initiates the restart of stalled replication forks, which reloads the replicative helicase on sites other than the origin of replication. Recognizes and binds to abandoned replication forks and remodels them to uncover a helicase loading site. Promotes assembly of the primosome at these replication forks.</text>
</comment>
<dbReference type="PANTHER" id="PTHR30580">
    <property type="entry name" value="PRIMOSOMAL PROTEIN N"/>
    <property type="match status" value="1"/>
</dbReference>
<keyword evidence="10 12" id="KW-0413">Isomerase</keyword>
<protein>
    <recommendedName>
        <fullName evidence="12">Replication restart protein PriA</fullName>
    </recommendedName>
    <alternativeName>
        <fullName evidence="12">ATP-dependent DNA helicase PriA</fullName>
        <ecNumber evidence="12">5.6.2.4</ecNumber>
    </alternativeName>
    <alternativeName>
        <fullName evidence="12">DNA 3'-5' helicase PriA</fullName>
    </alternativeName>
</protein>
<dbReference type="Gene3D" id="3.40.50.300">
    <property type="entry name" value="P-loop containing nucleotide triphosphate hydrolases"/>
    <property type="match status" value="2"/>
</dbReference>
<dbReference type="InterPro" id="IPR040498">
    <property type="entry name" value="PriA_CRR"/>
</dbReference>
<keyword evidence="6 12" id="KW-0347">Helicase</keyword>
<evidence type="ECO:0000256" key="7">
    <source>
        <dbReference type="ARBA" id="ARBA00022833"/>
    </source>
</evidence>
<dbReference type="InterPro" id="IPR005259">
    <property type="entry name" value="PriA"/>
</dbReference>
<feature type="binding site" evidence="12">
    <location>
        <position position="383"/>
    </location>
    <ligand>
        <name>Zn(2+)</name>
        <dbReference type="ChEBI" id="CHEBI:29105"/>
        <label>2</label>
    </ligand>
</feature>
<dbReference type="InterPro" id="IPR001650">
    <property type="entry name" value="Helicase_C-like"/>
</dbReference>
<dbReference type="SUPFAM" id="SSF52540">
    <property type="entry name" value="P-loop containing nucleoside triphosphate hydrolases"/>
    <property type="match status" value="1"/>
</dbReference>
<dbReference type="GO" id="GO:0006310">
    <property type="term" value="P:DNA recombination"/>
    <property type="evidence" value="ECO:0007669"/>
    <property type="project" value="InterPro"/>
</dbReference>
<dbReference type="PROSITE" id="PS51192">
    <property type="entry name" value="HELICASE_ATP_BIND_1"/>
    <property type="match status" value="1"/>
</dbReference>
<dbReference type="SMART" id="SM00490">
    <property type="entry name" value="HELICc"/>
    <property type="match status" value="1"/>
</dbReference>
<dbReference type="Pfam" id="PF00270">
    <property type="entry name" value="DEAD"/>
    <property type="match status" value="1"/>
</dbReference>
<name>A0A099U074_9HELI</name>
<keyword evidence="1 12" id="KW-0639">Primosome</keyword>
<keyword evidence="4 12" id="KW-0547">Nucleotide-binding</keyword>
<keyword evidence="5 12" id="KW-0378">Hydrolase</keyword>
<dbReference type="FunFam" id="3.40.50.300:FF:000489">
    <property type="entry name" value="Primosome assembly protein PriA"/>
    <property type="match status" value="1"/>
</dbReference>
<dbReference type="GO" id="GO:0006302">
    <property type="term" value="P:double-strand break repair"/>
    <property type="evidence" value="ECO:0007669"/>
    <property type="project" value="InterPro"/>
</dbReference>
<reference evidence="15 16" key="1">
    <citation type="journal article" date="2014" name="Genome Announc.">
        <title>Draft genome sequences of eight enterohepatic helicobacter species isolated from both laboratory and wild rodents.</title>
        <authorList>
            <person name="Sheh A."/>
            <person name="Shen Z."/>
            <person name="Fox J.G."/>
        </authorList>
    </citation>
    <scope>NUCLEOTIDE SEQUENCE [LARGE SCALE GENOMIC DNA]</scope>
    <source>
        <strain evidence="15 16">ST1</strain>
    </source>
</reference>
<evidence type="ECO:0000256" key="11">
    <source>
        <dbReference type="ARBA" id="ARBA00048988"/>
    </source>
</evidence>
<evidence type="ECO:0000313" key="17">
    <source>
        <dbReference type="Proteomes" id="UP000255139"/>
    </source>
</evidence>
<reference evidence="14 17" key="2">
    <citation type="submission" date="2018-06" db="EMBL/GenBank/DDBJ databases">
        <authorList>
            <consortium name="Pathogen Informatics"/>
            <person name="Doyle S."/>
        </authorList>
    </citation>
    <scope>NUCLEOTIDE SEQUENCE [LARGE SCALE GENOMIC DNA]</scope>
    <source>
        <strain evidence="14 17">NCTC12714</strain>
    </source>
</reference>
<evidence type="ECO:0000256" key="8">
    <source>
        <dbReference type="ARBA" id="ARBA00022840"/>
    </source>
</evidence>
<dbReference type="Proteomes" id="UP000255139">
    <property type="component" value="Unassembled WGS sequence"/>
</dbReference>
<keyword evidence="8 12" id="KW-0067">ATP-binding</keyword>
<dbReference type="AlphaFoldDB" id="A0A099U074"/>
<evidence type="ECO:0000256" key="3">
    <source>
        <dbReference type="ARBA" id="ARBA00022723"/>
    </source>
</evidence>
<dbReference type="STRING" id="216.LS73_00755"/>
<feature type="domain" description="Helicase ATP-binding" evidence="13">
    <location>
        <begin position="134"/>
        <end position="299"/>
    </location>
</feature>
<gene>
    <name evidence="12 14" type="primary">priA</name>
    <name evidence="15" type="ORF">LS73_005025</name>
    <name evidence="14" type="ORF">NCTC12714_00640</name>
</gene>
<keyword evidence="9 12" id="KW-0238">DNA-binding</keyword>
<dbReference type="OrthoDB" id="9759544at2"/>
<comment type="cofactor">
    <cofactor evidence="12">
        <name>Zn(2+)</name>
        <dbReference type="ChEBI" id="CHEBI:29105"/>
    </cofactor>
    <text evidence="12">Binds 2 zinc ions per subunit.</text>
</comment>
<comment type="catalytic activity">
    <reaction evidence="12">
        <text>Couples ATP hydrolysis with the unwinding of duplex DNA by translocating in the 3'-5' direction.</text>
        <dbReference type="EC" id="5.6.2.4"/>
    </reaction>
</comment>
<organism evidence="14 17">
    <name type="scientific">Helicobacter muridarum</name>
    <dbReference type="NCBI Taxonomy" id="216"/>
    <lineage>
        <taxon>Bacteria</taxon>
        <taxon>Pseudomonadati</taxon>
        <taxon>Campylobacterota</taxon>
        <taxon>Epsilonproteobacteria</taxon>
        <taxon>Campylobacterales</taxon>
        <taxon>Helicobacteraceae</taxon>
        <taxon>Helicobacter</taxon>
    </lineage>
</organism>
<sequence length="646" mass="73623">MSVFLLIEVEIIGAKLFPLTYKIDISNLDSKPKLYDLFQVELGKQNKLAIMTGIAKHQDENKYTFKIKEASKSDKSLSEIQKTLLSFISNYYMQQIGISAQIFTPFISSPQELNKLIDISPNLNILSQKQQEVLQFCQERYISLIFGATGSGKTEIYLHIINDVISNNKQVLFLMPEISLTPQIQKRLEIAFPNLIGMWHSKQTAKQKTGILQKLISGKIRIIAGARSALFLPYQNLGAIIVDEEHDDSYKSTSQPKYNAKDLAILLSTKNILVVLGSATPSVKSYYLAKQNNYLIRLESAFHKASNMLIFDSITVDSPISQIILQNIIEVLNKKLQVIIFVPIRANFKSLLCRNCKQKIMCPSCSITLSLHQKKHALICHYCNFTRNIPAICEYCGCSELEGLKLGTEEIKNHLEGALKDKGIDANIEIFDRDNITTQRKLEKILNDFNDKKIDILIGTQMLAKGHDYHNIALSIILGLDYMLAMQDYRAIERTFSLLYQVGGRSGRKQDGKIIVQTSNKELILDFWGDYKLVIDYELQSREFMYPPFTRLGLVNFANKNEYKAKNLAIRFSQLLEKAQLIINKEFEVIGVCEGNTAKIKNKFYYQVLLRAKTPFVLQQVIRQAKQMADNEILDSIDIDIDPLQI</sequence>
<dbReference type="GO" id="GO:0016787">
    <property type="term" value="F:hydrolase activity"/>
    <property type="evidence" value="ECO:0007669"/>
    <property type="project" value="UniProtKB-KW"/>
</dbReference>
<dbReference type="GO" id="GO:0003677">
    <property type="term" value="F:DNA binding"/>
    <property type="evidence" value="ECO:0007669"/>
    <property type="project" value="UniProtKB-UniRule"/>
</dbReference>
<dbReference type="GO" id="GO:0006269">
    <property type="term" value="P:DNA replication, synthesis of primer"/>
    <property type="evidence" value="ECO:0007669"/>
    <property type="project" value="UniProtKB-KW"/>
</dbReference>
<evidence type="ECO:0000313" key="14">
    <source>
        <dbReference type="EMBL" id="STQ85852.1"/>
    </source>
</evidence>